<evidence type="ECO:0000313" key="8">
    <source>
        <dbReference type="Proteomes" id="UP000800092"/>
    </source>
</evidence>
<dbReference type="PRINTS" id="PR00420">
    <property type="entry name" value="RNGMNOXGNASE"/>
</dbReference>
<feature type="domain" description="FAD-binding" evidence="6">
    <location>
        <begin position="11"/>
        <end position="376"/>
    </location>
</feature>
<dbReference type="PANTHER" id="PTHR43004">
    <property type="entry name" value="TRK SYSTEM POTASSIUM UPTAKE PROTEIN"/>
    <property type="match status" value="1"/>
</dbReference>
<dbReference type="SUPFAM" id="SSF51905">
    <property type="entry name" value="FAD/NAD(P)-binding domain"/>
    <property type="match status" value="1"/>
</dbReference>
<dbReference type="Pfam" id="PF01494">
    <property type="entry name" value="FAD_binding_3"/>
    <property type="match status" value="1"/>
</dbReference>
<evidence type="ECO:0000256" key="5">
    <source>
        <dbReference type="SAM" id="Phobius"/>
    </source>
</evidence>
<keyword evidence="5" id="KW-0472">Membrane</keyword>
<proteinExistence type="predicted"/>
<dbReference type="Gene3D" id="3.50.50.60">
    <property type="entry name" value="FAD/NAD(P)-binding domain"/>
    <property type="match status" value="1"/>
</dbReference>
<name>A0A6A6H518_VIRVR</name>
<keyword evidence="5" id="KW-0812">Transmembrane</keyword>
<protein>
    <recommendedName>
        <fullName evidence="6">FAD-binding domain-containing protein</fullName>
    </recommendedName>
</protein>
<dbReference type="Gene3D" id="3.30.9.10">
    <property type="entry name" value="D-Amino Acid Oxidase, subunit A, domain 2"/>
    <property type="match status" value="1"/>
</dbReference>
<dbReference type="Pfam" id="PF21274">
    <property type="entry name" value="Rng_hyd_C"/>
    <property type="match status" value="1"/>
</dbReference>
<reference evidence="7" key="1">
    <citation type="journal article" date="2020" name="Stud. Mycol.">
        <title>101 Dothideomycetes genomes: a test case for predicting lifestyles and emergence of pathogens.</title>
        <authorList>
            <person name="Haridas S."/>
            <person name="Albert R."/>
            <person name="Binder M."/>
            <person name="Bloem J."/>
            <person name="Labutti K."/>
            <person name="Salamov A."/>
            <person name="Andreopoulos B."/>
            <person name="Baker S."/>
            <person name="Barry K."/>
            <person name="Bills G."/>
            <person name="Bluhm B."/>
            <person name="Cannon C."/>
            <person name="Castanera R."/>
            <person name="Culley D."/>
            <person name="Daum C."/>
            <person name="Ezra D."/>
            <person name="Gonzalez J."/>
            <person name="Henrissat B."/>
            <person name="Kuo A."/>
            <person name="Liang C."/>
            <person name="Lipzen A."/>
            <person name="Lutzoni F."/>
            <person name="Magnuson J."/>
            <person name="Mondo S."/>
            <person name="Nolan M."/>
            <person name="Ohm R."/>
            <person name="Pangilinan J."/>
            <person name="Park H.-J."/>
            <person name="Ramirez L."/>
            <person name="Alfaro M."/>
            <person name="Sun H."/>
            <person name="Tritt A."/>
            <person name="Yoshinaga Y."/>
            <person name="Zwiers L.-H."/>
            <person name="Turgeon B."/>
            <person name="Goodwin S."/>
            <person name="Spatafora J."/>
            <person name="Crous P."/>
            <person name="Grigoriev I."/>
        </authorList>
    </citation>
    <scope>NUCLEOTIDE SEQUENCE</scope>
    <source>
        <strain evidence="7">Tuck. ex Michener</strain>
    </source>
</reference>
<accession>A0A6A6H518</accession>
<evidence type="ECO:0000256" key="2">
    <source>
        <dbReference type="ARBA" id="ARBA00022630"/>
    </source>
</evidence>
<sequence length="553" mass="61151">MAIDRHSSVEEVPVLIVGGSLVGLSLAALLAKHGLKGCLVVEKHSSTAIHPRATVMMPRTMQVFKELGLYDTMRKESLRYYDEHTCIITIESLAGKVINKWLDDVNEGIEKISATRRVFLTQQALEPLLRAKALELGADLSFSTELIDFSQDSDYVTASVYNSQTGTHRKIRAKYMIAADGFNSGVRNKLGIPTRGPGLLSRALTIYFQITDKEALAKLPNAHYSGVIYVANEAVRSFFRFDRDKKESFLVINGAGKPGTEESRFPADTMSMEKAKDYLRAAIGADIGFEIFQLSTWEAIADLPDRFREGRILLAGDAAHRMPPSGGYGGNTGVQDAHNLAWKLAYVLQGMADESLVTETYEAERRPVAKQTVEQATAHYVHRTAPELHYLIQQHNIHEVEPDVDLELAYRYHSKALDTKEEGPIAEHIYSAVARSGSIAHHVLVDTREAKSVPISDFLGEGFVLFVGSNDACWKPAMEKVIADSIDLPRVHIQHLVYEPNSSYAVRYGIEPAGAVLIRPDGIVAWSSNTCLDDVSKAQKILGQVMSRVVCRP</sequence>
<evidence type="ECO:0000256" key="1">
    <source>
        <dbReference type="ARBA" id="ARBA00001974"/>
    </source>
</evidence>
<evidence type="ECO:0000256" key="4">
    <source>
        <dbReference type="ARBA" id="ARBA00023002"/>
    </source>
</evidence>
<dbReference type="OrthoDB" id="2690153at2759"/>
<evidence type="ECO:0000256" key="3">
    <source>
        <dbReference type="ARBA" id="ARBA00022827"/>
    </source>
</evidence>
<dbReference type="Proteomes" id="UP000800092">
    <property type="component" value="Unassembled WGS sequence"/>
</dbReference>
<keyword evidence="8" id="KW-1185">Reference proteome</keyword>
<organism evidence="7 8">
    <name type="scientific">Viridothelium virens</name>
    <name type="common">Speckled blister lichen</name>
    <name type="synonym">Trypethelium virens</name>
    <dbReference type="NCBI Taxonomy" id="1048519"/>
    <lineage>
        <taxon>Eukaryota</taxon>
        <taxon>Fungi</taxon>
        <taxon>Dikarya</taxon>
        <taxon>Ascomycota</taxon>
        <taxon>Pezizomycotina</taxon>
        <taxon>Dothideomycetes</taxon>
        <taxon>Dothideomycetes incertae sedis</taxon>
        <taxon>Trypetheliales</taxon>
        <taxon>Trypetheliaceae</taxon>
        <taxon>Viridothelium</taxon>
    </lineage>
</organism>
<evidence type="ECO:0000259" key="6">
    <source>
        <dbReference type="Pfam" id="PF01494"/>
    </source>
</evidence>
<keyword evidence="5" id="KW-1133">Transmembrane helix</keyword>
<keyword evidence="2" id="KW-0285">Flavoprotein</keyword>
<dbReference type="GO" id="GO:0016709">
    <property type="term" value="F:oxidoreductase activity, acting on paired donors, with incorporation or reduction of molecular oxygen, NAD(P)H as one donor, and incorporation of one atom of oxygen"/>
    <property type="evidence" value="ECO:0007669"/>
    <property type="project" value="UniProtKB-ARBA"/>
</dbReference>
<dbReference type="EMBL" id="ML991811">
    <property type="protein sequence ID" value="KAF2232961.1"/>
    <property type="molecule type" value="Genomic_DNA"/>
</dbReference>
<keyword evidence="3" id="KW-0274">FAD</keyword>
<feature type="transmembrane region" description="Helical" evidence="5">
    <location>
        <begin position="12"/>
        <end position="31"/>
    </location>
</feature>
<gene>
    <name evidence="7" type="ORF">EV356DRAFT_578034</name>
</gene>
<dbReference type="Gene3D" id="3.40.30.120">
    <property type="match status" value="1"/>
</dbReference>
<dbReference type="AlphaFoldDB" id="A0A6A6H518"/>
<dbReference type="GO" id="GO:0071949">
    <property type="term" value="F:FAD binding"/>
    <property type="evidence" value="ECO:0007669"/>
    <property type="project" value="InterPro"/>
</dbReference>
<keyword evidence="4" id="KW-0560">Oxidoreductase</keyword>
<evidence type="ECO:0000313" key="7">
    <source>
        <dbReference type="EMBL" id="KAF2232961.1"/>
    </source>
</evidence>
<dbReference type="InterPro" id="IPR036188">
    <property type="entry name" value="FAD/NAD-bd_sf"/>
</dbReference>
<dbReference type="InterPro" id="IPR050641">
    <property type="entry name" value="RIFMO-like"/>
</dbReference>
<dbReference type="InterPro" id="IPR002938">
    <property type="entry name" value="FAD-bd"/>
</dbReference>
<dbReference type="PANTHER" id="PTHR43004:SF19">
    <property type="entry name" value="BINDING MONOOXYGENASE, PUTATIVE (JCVI)-RELATED"/>
    <property type="match status" value="1"/>
</dbReference>
<comment type="cofactor">
    <cofactor evidence="1">
        <name>FAD</name>
        <dbReference type="ChEBI" id="CHEBI:57692"/>
    </cofactor>
</comment>